<protein>
    <submittedName>
        <fullName evidence="3">Uncharacterized protein</fullName>
    </submittedName>
</protein>
<dbReference type="RefSeq" id="WP_169772272.1">
    <property type="nucleotide sequence ID" value="NZ_JABCUR010000008.1"/>
</dbReference>
<dbReference type="Proteomes" id="UP000578252">
    <property type="component" value="Unassembled WGS sequence"/>
</dbReference>
<dbReference type="Gene3D" id="3.40.710.10">
    <property type="entry name" value="DD-peptidase/beta-lactamase superfamily"/>
    <property type="match status" value="1"/>
</dbReference>
<dbReference type="AlphaFoldDB" id="A0A7Y0U2B1"/>
<gene>
    <name evidence="3" type="ORF">HHJ78_09105</name>
</gene>
<evidence type="ECO:0000256" key="2">
    <source>
        <dbReference type="SAM" id="Phobius"/>
    </source>
</evidence>
<evidence type="ECO:0000313" key="4">
    <source>
        <dbReference type="Proteomes" id="UP000578252"/>
    </source>
</evidence>
<organism evidence="3 4">
    <name type="scientific">Mobiluncus mulieris</name>
    <dbReference type="NCBI Taxonomy" id="2052"/>
    <lineage>
        <taxon>Bacteria</taxon>
        <taxon>Bacillati</taxon>
        <taxon>Actinomycetota</taxon>
        <taxon>Actinomycetes</taxon>
        <taxon>Actinomycetales</taxon>
        <taxon>Actinomycetaceae</taxon>
        <taxon>Mobiluncus</taxon>
    </lineage>
</organism>
<evidence type="ECO:0000313" key="3">
    <source>
        <dbReference type="EMBL" id="NMW65669.1"/>
    </source>
</evidence>
<feature type="compositionally biased region" description="Polar residues" evidence="1">
    <location>
        <begin position="131"/>
        <end position="149"/>
    </location>
</feature>
<feature type="compositionally biased region" description="Polar residues" evidence="1">
    <location>
        <begin position="1"/>
        <end position="11"/>
    </location>
</feature>
<feature type="transmembrane region" description="Helical" evidence="2">
    <location>
        <begin position="79"/>
        <end position="103"/>
    </location>
</feature>
<keyword evidence="2" id="KW-0472">Membrane</keyword>
<sequence>MGRHQSWQPSELGQAARYDASGQMSSYPRQAAGQQPSQLGQIGQVPTQTSVGQYPPRDSTAPKYSQYPQHAAASAHSQMFWLAIGFVMSLVAALILAGGILAFTHLNGGNTLADTPKAASTQRMAPGDSVGTKTGIPSGSDSLTSTPSAHATHEAKKPRTCGINGVGDAAHPCPTTPANLPEAGDTEAGQATSPAPEGSAATTGTAALPPVKACDGATVVAPGNGRLNAAQLRLRFETIASNTGAKIAVAWYDPQYGLVTAGAEGGWPAWSTSKVPLAVAVSQAGKAAEFKDSIRQAITVSDNDAADRLWRGVADTDAQRAEVVTKVIRQSGDRNTVVPSTRRAAGFSIFGQTEWTPLNQVRFAATLPCQAQAGGVIEQMRYISPSQRWGMGRLPGATFKGGWGPSGGIYTVRQFGWYQDRSGNRVFIAMATQAGSMGAGTAVLDALSQILQ</sequence>
<feature type="compositionally biased region" description="Polar residues" evidence="1">
    <location>
        <begin position="22"/>
        <end position="40"/>
    </location>
</feature>
<keyword evidence="2" id="KW-0812">Transmembrane</keyword>
<dbReference type="EMBL" id="JABCUR010000008">
    <property type="protein sequence ID" value="NMW65669.1"/>
    <property type="molecule type" value="Genomic_DNA"/>
</dbReference>
<name>A0A7Y0U2B1_9ACTO</name>
<accession>A0A7Y0U2B1</accession>
<dbReference type="SUPFAM" id="SSF56601">
    <property type="entry name" value="beta-lactamase/transpeptidase-like"/>
    <property type="match status" value="1"/>
</dbReference>
<reference evidence="3 4" key="1">
    <citation type="submission" date="2020-04" db="EMBL/GenBank/DDBJ databases">
        <title>Antimicrobial susceptibility and clonality of vaginal-derived multi-drug resistant Mobiluncus isolates in China.</title>
        <authorList>
            <person name="Zhang X."/>
        </authorList>
    </citation>
    <scope>NUCLEOTIDE SEQUENCE [LARGE SCALE GENOMIC DNA]</scope>
    <source>
        <strain evidence="3 4">13</strain>
    </source>
</reference>
<keyword evidence="2" id="KW-1133">Transmembrane helix</keyword>
<dbReference type="InterPro" id="IPR012338">
    <property type="entry name" value="Beta-lactam/transpept-like"/>
</dbReference>
<proteinExistence type="predicted"/>
<comment type="caution">
    <text evidence="3">The sequence shown here is derived from an EMBL/GenBank/DDBJ whole genome shotgun (WGS) entry which is preliminary data.</text>
</comment>
<evidence type="ECO:0000256" key="1">
    <source>
        <dbReference type="SAM" id="MobiDB-lite"/>
    </source>
</evidence>
<feature type="region of interest" description="Disordered" evidence="1">
    <location>
        <begin position="1"/>
        <end position="40"/>
    </location>
</feature>
<feature type="region of interest" description="Disordered" evidence="1">
    <location>
        <begin position="116"/>
        <end position="207"/>
    </location>
</feature>